<gene>
    <name evidence="9" type="primary">ydiU_2</name>
    <name evidence="9" type="ORF">NCTC10005_05267</name>
</gene>
<dbReference type="AlphaFoldDB" id="A0A377M1I4"/>
<evidence type="ECO:0000256" key="2">
    <source>
        <dbReference type="ARBA" id="ARBA00009747"/>
    </source>
</evidence>
<evidence type="ECO:0000256" key="6">
    <source>
        <dbReference type="ARBA" id="ARBA00022741"/>
    </source>
</evidence>
<comment type="similarity">
    <text evidence="2">Belongs to the SELO family.</text>
</comment>
<dbReference type="PANTHER" id="PTHR32057">
    <property type="entry name" value="PROTEIN ADENYLYLTRANSFERASE SELO, MITOCHONDRIAL"/>
    <property type="match status" value="1"/>
</dbReference>
<evidence type="ECO:0000313" key="10">
    <source>
        <dbReference type="Proteomes" id="UP000255106"/>
    </source>
</evidence>
<dbReference type="GO" id="GO:0070733">
    <property type="term" value="F:AMPylase activity"/>
    <property type="evidence" value="ECO:0007669"/>
    <property type="project" value="TreeGrafter"/>
</dbReference>
<evidence type="ECO:0000256" key="8">
    <source>
        <dbReference type="ARBA" id="ARBA00022842"/>
    </source>
</evidence>
<comment type="cofactor">
    <cofactor evidence="1">
        <name>Mg(2+)</name>
        <dbReference type="ChEBI" id="CHEBI:18420"/>
    </cofactor>
</comment>
<proteinExistence type="inferred from homology"/>
<dbReference type="GO" id="GO:0046872">
    <property type="term" value="F:metal ion binding"/>
    <property type="evidence" value="ECO:0007669"/>
    <property type="project" value="UniProtKB-KW"/>
</dbReference>
<evidence type="ECO:0000256" key="1">
    <source>
        <dbReference type="ARBA" id="ARBA00001946"/>
    </source>
</evidence>
<dbReference type="Pfam" id="PF02696">
    <property type="entry name" value="SelO"/>
    <property type="match status" value="1"/>
</dbReference>
<keyword evidence="6" id="KW-0547">Nucleotide-binding</keyword>
<organism evidence="9 10">
    <name type="scientific">Enterobacter cloacae</name>
    <dbReference type="NCBI Taxonomy" id="550"/>
    <lineage>
        <taxon>Bacteria</taxon>
        <taxon>Pseudomonadati</taxon>
        <taxon>Pseudomonadota</taxon>
        <taxon>Gammaproteobacteria</taxon>
        <taxon>Enterobacterales</taxon>
        <taxon>Enterobacteriaceae</taxon>
        <taxon>Enterobacter</taxon>
        <taxon>Enterobacter cloacae complex</taxon>
    </lineage>
</organism>
<evidence type="ECO:0000256" key="5">
    <source>
        <dbReference type="ARBA" id="ARBA00022723"/>
    </source>
</evidence>
<evidence type="ECO:0000256" key="7">
    <source>
        <dbReference type="ARBA" id="ARBA00022840"/>
    </source>
</evidence>
<reference evidence="9 10" key="1">
    <citation type="submission" date="2018-06" db="EMBL/GenBank/DDBJ databases">
        <authorList>
            <consortium name="Pathogen Informatics"/>
            <person name="Doyle S."/>
        </authorList>
    </citation>
    <scope>NUCLEOTIDE SEQUENCE [LARGE SCALE GENOMIC DNA]</scope>
    <source>
        <strain evidence="9 10">NCTC10005</strain>
    </source>
</reference>
<evidence type="ECO:0000313" key="9">
    <source>
        <dbReference type="EMBL" id="STQ12477.1"/>
    </source>
</evidence>
<protein>
    <submittedName>
        <fullName evidence="9">Protein YdiU</fullName>
    </submittedName>
</protein>
<sequence>MGDGRAVLRSTIRESLASEAMHALGIPTTRALTIVTSDTPVVRETVEKGAMLMRIAQSHLRFGHFEHFYYRREPENVRQLADYAIRRHWPQLQDEADKYHLLVPGCGCPHGNHDCPLAVRRLCSWRDEHRQHVNSGADL</sequence>
<dbReference type="Proteomes" id="UP000255106">
    <property type="component" value="Unassembled WGS sequence"/>
</dbReference>
<keyword evidence="7" id="KW-0067">ATP-binding</keyword>
<dbReference type="InterPro" id="IPR003846">
    <property type="entry name" value="SelO"/>
</dbReference>
<keyword evidence="8" id="KW-0460">Magnesium</keyword>
<name>A0A377M1I4_ENTCL</name>
<keyword evidence="4" id="KW-0548">Nucleotidyltransferase</keyword>
<keyword evidence="3" id="KW-0808">Transferase</keyword>
<keyword evidence="5" id="KW-0479">Metal-binding</keyword>
<accession>A0A377M1I4</accession>
<dbReference type="GO" id="GO:0005524">
    <property type="term" value="F:ATP binding"/>
    <property type="evidence" value="ECO:0007669"/>
    <property type="project" value="UniProtKB-KW"/>
</dbReference>
<evidence type="ECO:0000256" key="4">
    <source>
        <dbReference type="ARBA" id="ARBA00022695"/>
    </source>
</evidence>
<evidence type="ECO:0000256" key="3">
    <source>
        <dbReference type="ARBA" id="ARBA00022679"/>
    </source>
</evidence>
<dbReference type="PANTHER" id="PTHR32057:SF14">
    <property type="entry name" value="PROTEIN ADENYLYLTRANSFERASE SELO, MITOCHONDRIAL"/>
    <property type="match status" value="1"/>
</dbReference>
<dbReference type="EMBL" id="UGJB01000004">
    <property type="protein sequence ID" value="STQ12477.1"/>
    <property type="molecule type" value="Genomic_DNA"/>
</dbReference>